<dbReference type="EMBL" id="LKAQ01000004">
    <property type="protein sequence ID" value="OIQ49227.1"/>
    <property type="molecule type" value="Genomic_DNA"/>
</dbReference>
<feature type="domain" description="Methyltransferase" evidence="4">
    <location>
        <begin position="52"/>
        <end position="139"/>
    </location>
</feature>
<evidence type="ECO:0000256" key="3">
    <source>
        <dbReference type="ARBA" id="ARBA00022691"/>
    </source>
</evidence>
<sequence length="256" mass="29053">MESNPQTPPRSKEYWNNHARSFPRFEEGEDNYEAGVMRMIKEHGVDFRGATVLDVGCGSGMYTIRIAREAARVTALDVSDVMLDILRQDAGTLGLANIDYVRSDWMDYADDTTFDIVFCSMTPAIQSEESRLKLLRHAHGKTVFMGFAGLMRSDVMTGLYARYGVTPRMFVNGTEMRDWLDEKGVPYSAHPVEGTWTVKSPLEKLTDSCNTFLSQYGVTADQDHLRRHLARFEEGPGVFVERTQYKIDLLIWNKAA</sequence>
<protein>
    <submittedName>
        <fullName evidence="5">Cypemycin methyltransferase</fullName>
        <ecNumber evidence="5">2.1.1.-</ecNumber>
    </submittedName>
</protein>
<evidence type="ECO:0000256" key="1">
    <source>
        <dbReference type="ARBA" id="ARBA00022603"/>
    </source>
</evidence>
<accession>A0A1J5N0Q8</accession>
<dbReference type="InterPro" id="IPR041698">
    <property type="entry name" value="Methyltransf_25"/>
</dbReference>
<dbReference type="GO" id="GO:0008168">
    <property type="term" value="F:methyltransferase activity"/>
    <property type="evidence" value="ECO:0007669"/>
    <property type="project" value="UniProtKB-KW"/>
</dbReference>
<evidence type="ECO:0000313" key="5">
    <source>
        <dbReference type="EMBL" id="OIQ49227.1"/>
    </source>
</evidence>
<dbReference type="OrthoDB" id="9790700at2"/>
<evidence type="ECO:0000256" key="2">
    <source>
        <dbReference type="ARBA" id="ARBA00022679"/>
    </source>
</evidence>
<dbReference type="Proteomes" id="UP000181901">
    <property type="component" value="Unassembled WGS sequence"/>
</dbReference>
<gene>
    <name evidence="5" type="primary">cypM</name>
    <name evidence="5" type="ORF">BerOc1_01151</name>
</gene>
<keyword evidence="1 5" id="KW-0489">Methyltransferase</keyword>
<dbReference type="PANTHER" id="PTHR43464">
    <property type="entry name" value="METHYLTRANSFERASE"/>
    <property type="match status" value="1"/>
</dbReference>
<evidence type="ECO:0000313" key="6">
    <source>
        <dbReference type="Proteomes" id="UP000181901"/>
    </source>
</evidence>
<dbReference type="EC" id="2.1.1.-" evidence="5"/>
<keyword evidence="6" id="KW-1185">Reference proteome</keyword>
<evidence type="ECO:0000259" key="4">
    <source>
        <dbReference type="Pfam" id="PF13649"/>
    </source>
</evidence>
<keyword evidence="2 5" id="KW-0808">Transferase</keyword>
<dbReference type="InterPro" id="IPR029063">
    <property type="entry name" value="SAM-dependent_MTases_sf"/>
</dbReference>
<keyword evidence="3" id="KW-0949">S-adenosyl-L-methionine</keyword>
<dbReference type="SUPFAM" id="SSF53335">
    <property type="entry name" value="S-adenosyl-L-methionine-dependent methyltransferases"/>
    <property type="match status" value="1"/>
</dbReference>
<comment type="caution">
    <text evidence="5">The sequence shown here is derived from an EMBL/GenBank/DDBJ whole genome shotgun (WGS) entry which is preliminary data.</text>
</comment>
<dbReference type="PANTHER" id="PTHR43464:SF19">
    <property type="entry name" value="UBIQUINONE BIOSYNTHESIS O-METHYLTRANSFERASE, MITOCHONDRIAL"/>
    <property type="match status" value="1"/>
</dbReference>
<dbReference type="RefSeq" id="WP_071544773.1">
    <property type="nucleotide sequence ID" value="NZ_LKAQ01000004.1"/>
</dbReference>
<organism evidence="5 6">
    <name type="scientific">Pseudodesulfovibrio hydrargyri</name>
    <dbReference type="NCBI Taxonomy" id="2125990"/>
    <lineage>
        <taxon>Bacteria</taxon>
        <taxon>Pseudomonadati</taxon>
        <taxon>Thermodesulfobacteriota</taxon>
        <taxon>Desulfovibrionia</taxon>
        <taxon>Desulfovibrionales</taxon>
        <taxon>Desulfovibrionaceae</taxon>
    </lineage>
</organism>
<dbReference type="CDD" id="cd02440">
    <property type="entry name" value="AdoMet_MTases"/>
    <property type="match status" value="1"/>
</dbReference>
<dbReference type="AlphaFoldDB" id="A0A1J5N0Q8"/>
<name>A0A1J5N0Q8_9BACT</name>
<dbReference type="Gene3D" id="3.40.50.150">
    <property type="entry name" value="Vaccinia Virus protein VP39"/>
    <property type="match status" value="1"/>
</dbReference>
<proteinExistence type="predicted"/>
<dbReference type="Pfam" id="PF13649">
    <property type="entry name" value="Methyltransf_25"/>
    <property type="match status" value="1"/>
</dbReference>
<dbReference type="GO" id="GO:0032259">
    <property type="term" value="P:methylation"/>
    <property type="evidence" value="ECO:0007669"/>
    <property type="project" value="UniProtKB-KW"/>
</dbReference>
<reference evidence="5 6" key="1">
    <citation type="submission" date="2015-09" db="EMBL/GenBank/DDBJ databases">
        <title>Genome of Desulfovibrio dechloracetivorans BerOc1, a mercury methylating strain isolated from highly hydrocarbons and metals contaminated coastal sediments.</title>
        <authorList>
            <person name="Goni Urriza M."/>
            <person name="Gassie C."/>
            <person name="Bouchez O."/>
            <person name="Klopp C."/>
            <person name="Ranchou-Peyruse A."/>
            <person name="Remy G."/>
        </authorList>
    </citation>
    <scope>NUCLEOTIDE SEQUENCE [LARGE SCALE GENOMIC DNA]</scope>
    <source>
        <strain evidence="5 6">BerOc1</strain>
    </source>
</reference>